<dbReference type="Proteomes" id="UP000477750">
    <property type="component" value="Unassembled WGS sequence"/>
</dbReference>
<keyword evidence="3" id="KW-1185">Reference proteome</keyword>
<evidence type="ECO:0000313" key="2">
    <source>
        <dbReference type="EMBL" id="MQM24444.1"/>
    </source>
</evidence>
<protein>
    <submittedName>
        <fullName evidence="2">Uncharacterized protein</fullName>
    </submittedName>
</protein>
<sequence length="159" mass="17369">MRDSCGIRADRLDRWERTHLRRRDALARHAATPAPKQEGDRMSPQSSKRLGIVRRLAVRATVIGAVLAASAALAAPAQAKTYEGHPTSCFSTHKVVTISTSTVGNYAHTHWPSSGSARTRTGLAMSPATIRVSFGWSTVRDWKVTAADFNTAYANCYEK</sequence>
<evidence type="ECO:0000313" key="3">
    <source>
        <dbReference type="Proteomes" id="UP000477750"/>
    </source>
</evidence>
<dbReference type="EMBL" id="WIAO01000002">
    <property type="protein sequence ID" value="MQM24444.1"/>
    <property type="molecule type" value="Genomic_DNA"/>
</dbReference>
<name>A0A6L5G475_9ACTN</name>
<accession>A0A6L5G475</accession>
<proteinExistence type="predicted"/>
<comment type="caution">
    <text evidence="2">The sequence shown here is derived from an EMBL/GenBank/DDBJ whole genome shotgun (WGS) entry which is preliminary data.</text>
</comment>
<reference evidence="2 3" key="1">
    <citation type="submission" date="2019-10" db="EMBL/GenBank/DDBJ databases">
        <title>Glycomyces albidus sp. nov., a novel actinomycete isolated from rhizosphere soil of wheat (Triticum aestivum L.).</title>
        <authorList>
            <person name="Qian L."/>
        </authorList>
    </citation>
    <scope>NUCLEOTIDE SEQUENCE [LARGE SCALE GENOMIC DNA]</scope>
    <source>
        <strain evidence="2 3">NEAU-7082</strain>
    </source>
</reference>
<organism evidence="2 3">
    <name type="scientific">Glycomyces albidus</name>
    <dbReference type="NCBI Taxonomy" id="2656774"/>
    <lineage>
        <taxon>Bacteria</taxon>
        <taxon>Bacillati</taxon>
        <taxon>Actinomycetota</taxon>
        <taxon>Actinomycetes</taxon>
        <taxon>Glycomycetales</taxon>
        <taxon>Glycomycetaceae</taxon>
        <taxon>Glycomyces</taxon>
    </lineage>
</organism>
<feature type="region of interest" description="Disordered" evidence="1">
    <location>
        <begin position="24"/>
        <end position="47"/>
    </location>
</feature>
<gene>
    <name evidence="2" type="ORF">GFD30_02435</name>
</gene>
<dbReference type="AlphaFoldDB" id="A0A6L5G475"/>
<evidence type="ECO:0000256" key="1">
    <source>
        <dbReference type="SAM" id="MobiDB-lite"/>
    </source>
</evidence>